<accession>A0A918DRL4</accession>
<protein>
    <recommendedName>
        <fullName evidence="3">Phasin family protein</fullName>
    </recommendedName>
</protein>
<organism evidence="1 2">
    <name type="scientific">Marinobacterium nitratireducens</name>
    <dbReference type="NCBI Taxonomy" id="518897"/>
    <lineage>
        <taxon>Bacteria</taxon>
        <taxon>Pseudomonadati</taxon>
        <taxon>Pseudomonadota</taxon>
        <taxon>Gammaproteobacteria</taxon>
        <taxon>Oceanospirillales</taxon>
        <taxon>Oceanospirillaceae</taxon>
        <taxon>Marinobacterium</taxon>
    </lineage>
</organism>
<dbReference type="AlphaFoldDB" id="A0A918DRL4"/>
<dbReference type="Proteomes" id="UP000599578">
    <property type="component" value="Unassembled WGS sequence"/>
</dbReference>
<name>A0A918DRL4_9GAMM</name>
<sequence length="165" mass="17653">MQLDFIGSGNLTHLGQQLLESNLELAGSALNSTRDILDRSLELNRDLMLAGLGLAAKARQQAEQLQGTVSEQGAGAEQGLQQLVENGTQLVKAQLQDVSNGLHAQRVKLGTHDIQSLDEPIRATQELGFKLLSIHGRLINQARSELNAVSRPQADESPAAEADAS</sequence>
<gene>
    <name evidence="1" type="ORF">GCM10011348_16290</name>
</gene>
<evidence type="ECO:0008006" key="3">
    <source>
        <dbReference type="Google" id="ProtNLM"/>
    </source>
</evidence>
<dbReference type="EMBL" id="BMLT01000003">
    <property type="protein sequence ID" value="GGO80173.1"/>
    <property type="molecule type" value="Genomic_DNA"/>
</dbReference>
<comment type="caution">
    <text evidence="1">The sequence shown here is derived from an EMBL/GenBank/DDBJ whole genome shotgun (WGS) entry which is preliminary data.</text>
</comment>
<dbReference type="RefSeq" id="WP_188860077.1">
    <property type="nucleotide sequence ID" value="NZ_BMLT01000003.1"/>
</dbReference>
<evidence type="ECO:0000313" key="1">
    <source>
        <dbReference type="EMBL" id="GGO80173.1"/>
    </source>
</evidence>
<proteinExistence type="predicted"/>
<evidence type="ECO:0000313" key="2">
    <source>
        <dbReference type="Proteomes" id="UP000599578"/>
    </source>
</evidence>
<reference evidence="1 2" key="1">
    <citation type="journal article" date="2014" name="Int. J. Syst. Evol. Microbiol.">
        <title>Complete genome sequence of Corynebacterium casei LMG S-19264T (=DSM 44701T), isolated from a smear-ripened cheese.</title>
        <authorList>
            <consortium name="US DOE Joint Genome Institute (JGI-PGF)"/>
            <person name="Walter F."/>
            <person name="Albersmeier A."/>
            <person name="Kalinowski J."/>
            <person name="Ruckert C."/>
        </authorList>
    </citation>
    <scope>NUCLEOTIDE SEQUENCE [LARGE SCALE GENOMIC DNA]</scope>
    <source>
        <strain evidence="1 2">CGMCC 1.7286</strain>
    </source>
</reference>
<keyword evidence="2" id="KW-1185">Reference proteome</keyword>